<dbReference type="AlphaFoldDB" id="A0A024Q720"/>
<feature type="transmembrane region" description="Helical" evidence="1">
    <location>
        <begin position="6"/>
        <end position="26"/>
    </location>
</feature>
<evidence type="ECO:0000313" key="3">
    <source>
        <dbReference type="Proteomes" id="UP000028875"/>
    </source>
</evidence>
<dbReference type="eggNOG" id="ENOG5032FS7">
    <property type="taxonomic scope" value="Bacteria"/>
</dbReference>
<keyword evidence="3" id="KW-1185">Reference proteome</keyword>
<feature type="transmembrane region" description="Helical" evidence="1">
    <location>
        <begin position="161"/>
        <end position="180"/>
    </location>
</feature>
<dbReference type="RefSeq" id="WP_038241893.1">
    <property type="nucleotide sequence ID" value="NZ_BNER01000001.1"/>
</dbReference>
<accession>A0A024Q720</accession>
<evidence type="ECO:0000313" key="2">
    <source>
        <dbReference type="EMBL" id="CDQ38082.1"/>
    </source>
</evidence>
<feature type="transmembrane region" description="Helical" evidence="1">
    <location>
        <begin position="46"/>
        <end position="67"/>
    </location>
</feature>
<name>A0A024Q720_9BACI</name>
<reference evidence="2 3" key="1">
    <citation type="submission" date="2014-03" db="EMBL/GenBank/DDBJ databases">
        <authorList>
            <person name="Urmite Genomes U."/>
        </authorList>
    </citation>
    <scope>NUCLEOTIDE SEQUENCE [LARGE SCALE GENOMIC DNA]</scope>
    <source>
        <strain evidence="2 3">Vm-5</strain>
    </source>
</reference>
<protein>
    <submittedName>
        <fullName evidence="2">Uncharacterized protein</fullName>
    </submittedName>
</protein>
<feature type="transmembrane region" description="Helical" evidence="1">
    <location>
        <begin position="79"/>
        <end position="95"/>
    </location>
</feature>
<dbReference type="STRING" id="1462526.BN990_00349"/>
<sequence length="215" mass="24952">MPSTTILITISINVVSLTIGFIAFQLMNELDRSDKKQIIDQMITSIINMILFIWLAKIILHLSIFISDPIAVLAYPSDANAFYLALILTSIQLVYKAKRNGLKLARLFYHFIPVLVFAGFTYHFIEIIWMDNSFAWGNFILMFMLLSLFLLLKRLINQKTMLLLISYCWVFGKLLISWLLPFTTIFGYMVEPLFLVMVALIISVLYLFNRKLVFL</sequence>
<feature type="transmembrane region" description="Helical" evidence="1">
    <location>
        <begin position="135"/>
        <end position="152"/>
    </location>
</feature>
<gene>
    <name evidence="2" type="ORF">BN990_00349</name>
</gene>
<keyword evidence="1" id="KW-0472">Membrane</keyword>
<proteinExistence type="predicted"/>
<feature type="transmembrane region" description="Helical" evidence="1">
    <location>
        <begin position="107"/>
        <end position="129"/>
    </location>
</feature>
<dbReference type="EMBL" id="CCDP010000001">
    <property type="protein sequence ID" value="CDQ38082.1"/>
    <property type="molecule type" value="Genomic_DNA"/>
</dbReference>
<comment type="caution">
    <text evidence="2">The sequence shown here is derived from an EMBL/GenBank/DDBJ whole genome shotgun (WGS) entry which is preliminary data.</text>
</comment>
<evidence type="ECO:0000256" key="1">
    <source>
        <dbReference type="SAM" id="Phobius"/>
    </source>
</evidence>
<feature type="transmembrane region" description="Helical" evidence="1">
    <location>
        <begin position="186"/>
        <end position="208"/>
    </location>
</feature>
<keyword evidence="1" id="KW-0812">Transmembrane</keyword>
<dbReference type="Proteomes" id="UP000028875">
    <property type="component" value="Unassembled WGS sequence"/>
</dbReference>
<keyword evidence="1" id="KW-1133">Transmembrane helix</keyword>
<organism evidence="2 3">
    <name type="scientific">Virgibacillus massiliensis</name>
    <dbReference type="NCBI Taxonomy" id="1462526"/>
    <lineage>
        <taxon>Bacteria</taxon>
        <taxon>Bacillati</taxon>
        <taxon>Bacillota</taxon>
        <taxon>Bacilli</taxon>
        <taxon>Bacillales</taxon>
        <taxon>Bacillaceae</taxon>
        <taxon>Virgibacillus</taxon>
    </lineage>
</organism>
<reference evidence="3" key="2">
    <citation type="submission" date="2014-05" db="EMBL/GenBank/DDBJ databases">
        <title>Draft genome sequence of Virgibacillus massiliensis Vm-5.</title>
        <authorList>
            <person name="Khelaifia S."/>
            <person name="Croce O."/>
            <person name="Lagier J.C."/>
            <person name="Raoult D."/>
        </authorList>
    </citation>
    <scope>NUCLEOTIDE SEQUENCE [LARGE SCALE GENOMIC DNA]</scope>
    <source>
        <strain evidence="3">Vm-5</strain>
    </source>
</reference>